<accession>A0A9N9L1P2</accession>
<feature type="compositionally biased region" description="Polar residues" evidence="1">
    <location>
        <begin position="1"/>
        <end position="10"/>
    </location>
</feature>
<gene>
    <name evidence="2" type="ORF">HYFRA_00010303</name>
</gene>
<evidence type="ECO:0000313" key="2">
    <source>
        <dbReference type="EMBL" id="CAG8955437.1"/>
    </source>
</evidence>
<feature type="region of interest" description="Disordered" evidence="1">
    <location>
        <begin position="1"/>
        <end position="41"/>
    </location>
</feature>
<dbReference type="EMBL" id="CAJVRL010000063">
    <property type="protein sequence ID" value="CAG8955437.1"/>
    <property type="molecule type" value="Genomic_DNA"/>
</dbReference>
<feature type="compositionally biased region" description="Polar residues" evidence="1">
    <location>
        <begin position="19"/>
        <end position="30"/>
    </location>
</feature>
<protein>
    <submittedName>
        <fullName evidence="2">Uncharacterized protein</fullName>
    </submittedName>
</protein>
<keyword evidence="3" id="KW-1185">Reference proteome</keyword>
<name>A0A9N9L1P2_9HELO</name>
<comment type="caution">
    <text evidence="2">The sequence shown here is derived from an EMBL/GenBank/DDBJ whole genome shotgun (WGS) entry which is preliminary data.</text>
</comment>
<evidence type="ECO:0000313" key="3">
    <source>
        <dbReference type="Proteomes" id="UP000696280"/>
    </source>
</evidence>
<reference evidence="2" key="1">
    <citation type="submission" date="2021-07" db="EMBL/GenBank/DDBJ databases">
        <authorList>
            <person name="Durling M."/>
        </authorList>
    </citation>
    <scope>NUCLEOTIDE SEQUENCE</scope>
</reference>
<organism evidence="2 3">
    <name type="scientific">Hymenoscyphus fraxineus</name>
    <dbReference type="NCBI Taxonomy" id="746836"/>
    <lineage>
        <taxon>Eukaryota</taxon>
        <taxon>Fungi</taxon>
        <taxon>Dikarya</taxon>
        <taxon>Ascomycota</taxon>
        <taxon>Pezizomycotina</taxon>
        <taxon>Leotiomycetes</taxon>
        <taxon>Helotiales</taxon>
        <taxon>Helotiaceae</taxon>
        <taxon>Hymenoscyphus</taxon>
    </lineage>
</organism>
<sequence>MSTPRNNMKKQSPVRKKGSSVQAFRSSSFLASDGRNLMRKPNTGRMKIVNIISAKIWTVQRKPILGSRARNSIGKKIPPGPVWQDGKAWDEQTAISNSNQHAL</sequence>
<evidence type="ECO:0000256" key="1">
    <source>
        <dbReference type="SAM" id="MobiDB-lite"/>
    </source>
</evidence>
<dbReference type="AlphaFoldDB" id="A0A9N9L1P2"/>
<proteinExistence type="predicted"/>
<dbReference type="Proteomes" id="UP000696280">
    <property type="component" value="Unassembled WGS sequence"/>
</dbReference>